<proteinExistence type="predicted"/>
<keyword evidence="1" id="KW-0472">Membrane</keyword>
<accession>A0A1I2Z824</accession>
<dbReference type="InterPro" id="IPR012495">
    <property type="entry name" value="TadE-like_dom"/>
</dbReference>
<keyword evidence="4" id="KW-1185">Reference proteome</keyword>
<dbReference type="OrthoDB" id="1807888at2"/>
<keyword evidence="1" id="KW-0812">Transmembrane</keyword>
<sequence>MKLQEQKGQVLVEFALVAPLLIFFIFYLFILGLWIYNSSQTDQAARIAARQCAWTGNSYEAKQEARDYLQKTIVLSKIKNIEVMNKGANASSKVTIEMETFLPGLKKLLDGSGWTGKVTIKKEATTVSEYRFRHPEEFN</sequence>
<evidence type="ECO:0000256" key="1">
    <source>
        <dbReference type="SAM" id="Phobius"/>
    </source>
</evidence>
<dbReference type="Pfam" id="PF07811">
    <property type="entry name" value="TadE"/>
    <property type="match status" value="1"/>
</dbReference>
<evidence type="ECO:0000259" key="2">
    <source>
        <dbReference type="Pfam" id="PF07811"/>
    </source>
</evidence>
<feature type="domain" description="TadE-like" evidence="2">
    <location>
        <begin position="8"/>
        <end position="50"/>
    </location>
</feature>
<keyword evidence="1" id="KW-1133">Transmembrane helix</keyword>
<dbReference type="RefSeq" id="WP_092475419.1">
    <property type="nucleotide sequence ID" value="NZ_FOOX01000025.1"/>
</dbReference>
<dbReference type="AlphaFoldDB" id="A0A1I2Z824"/>
<dbReference type="EMBL" id="FOOX01000025">
    <property type="protein sequence ID" value="SFH34058.1"/>
    <property type="molecule type" value="Genomic_DNA"/>
</dbReference>
<organism evidence="3 4">
    <name type="scientific">Desulfotruncus arcticus DSM 17038</name>
    <dbReference type="NCBI Taxonomy" id="1121424"/>
    <lineage>
        <taxon>Bacteria</taxon>
        <taxon>Bacillati</taxon>
        <taxon>Bacillota</taxon>
        <taxon>Clostridia</taxon>
        <taxon>Eubacteriales</taxon>
        <taxon>Desulfallaceae</taxon>
        <taxon>Desulfotruncus</taxon>
    </lineage>
</organism>
<evidence type="ECO:0000313" key="3">
    <source>
        <dbReference type="EMBL" id="SFH34058.1"/>
    </source>
</evidence>
<evidence type="ECO:0000313" key="4">
    <source>
        <dbReference type="Proteomes" id="UP000199337"/>
    </source>
</evidence>
<feature type="transmembrane region" description="Helical" evidence="1">
    <location>
        <begin position="12"/>
        <end position="36"/>
    </location>
</feature>
<dbReference type="Proteomes" id="UP000199337">
    <property type="component" value="Unassembled WGS sequence"/>
</dbReference>
<name>A0A1I2Z824_9FIRM</name>
<dbReference type="STRING" id="341036.SAMN05660649_04811"/>
<protein>
    <submittedName>
        <fullName evidence="3">TadE-like protein</fullName>
    </submittedName>
</protein>
<gene>
    <name evidence="3" type="ORF">SAMN05660649_04811</name>
</gene>
<reference evidence="4" key="1">
    <citation type="submission" date="2016-10" db="EMBL/GenBank/DDBJ databases">
        <authorList>
            <person name="Varghese N."/>
            <person name="Submissions S."/>
        </authorList>
    </citation>
    <scope>NUCLEOTIDE SEQUENCE [LARGE SCALE GENOMIC DNA]</scope>
    <source>
        <strain evidence="4">DSM 17038</strain>
    </source>
</reference>